<proteinExistence type="inferred from homology"/>
<dbReference type="EMBL" id="KE345991">
    <property type="protein sequence ID" value="EXC23161.1"/>
    <property type="molecule type" value="Genomic_DNA"/>
</dbReference>
<feature type="compositionally biased region" description="Basic residues" evidence="2">
    <location>
        <begin position="109"/>
        <end position="120"/>
    </location>
</feature>
<accession>W9SD90</accession>
<dbReference type="InterPro" id="IPR007592">
    <property type="entry name" value="GEBP"/>
</dbReference>
<comment type="similarity">
    <text evidence="1">Belongs to the GeBP family.</text>
</comment>
<feature type="compositionally biased region" description="Acidic residues" evidence="2">
    <location>
        <begin position="43"/>
        <end position="59"/>
    </location>
</feature>
<evidence type="ECO:0000259" key="3">
    <source>
        <dbReference type="Pfam" id="PF04504"/>
    </source>
</evidence>
<dbReference type="GO" id="GO:0006355">
    <property type="term" value="P:regulation of DNA-templated transcription"/>
    <property type="evidence" value="ECO:0007669"/>
    <property type="project" value="InterPro"/>
</dbReference>
<evidence type="ECO:0000313" key="4">
    <source>
        <dbReference type="EMBL" id="EXC23161.1"/>
    </source>
</evidence>
<protein>
    <recommendedName>
        <fullName evidence="3">Glabrous enhancer-binding protein-like DBD domain-containing protein</fullName>
    </recommendedName>
</protein>
<feature type="domain" description="Glabrous enhancer-binding protein-like DBD" evidence="3">
    <location>
        <begin position="170"/>
        <end position="264"/>
    </location>
</feature>
<feature type="region of interest" description="Disordered" evidence="2">
    <location>
        <begin position="264"/>
        <end position="356"/>
    </location>
</feature>
<dbReference type="Proteomes" id="UP000030645">
    <property type="component" value="Unassembled WGS sequence"/>
</dbReference>
<keyword evidence="5" id="KW-1185">Reference proteome</keyword>
<organism evidence="4 5">
    <name type="scientific">Morus notabilis</name>
    <dbReference type="NCBI Taxonomy" id="981085"/>
    <lineage>
        <taxon>Eukaryota</taxon>
        <taxon>Viridiplantae</taxon>
        <taxon>Streptophyta</taxon>
        <taxon>Embryophyta</taxon>
        <taxon>Tracheophyta</taxon>
        <taxon>Spermatophyta</taxon>
        <taxon>Magnoliopsida</taxon>
        <taxon>eudicotyledons</taxon>
        <taxon>Gunneridae</taxon>
        <taxon>Pentapetalae</taxon>
        <taxon>rosids</taxon>
        <taxon>fabids</taxon>
        <taxon>Rosales</taxon>
        <taxon>Moraceae</taxon>
        <taxon>Moreae</taxon>
        <taxon>Morus</taxon>
    </lineage>
</organism>
<dbReference type="InterPro" id="IPR053932">
    <property type="entry name" value="GeBP-like_DBD"/>
</dbReference>
<dbReference type="eggNOG" id="ENOG502RQE9">
    <property type="taxonomic scope" value="Eukaryota"/>
</dbReference>
<feature type="compositionally biased region" description="Acidic residues" evidence="2">
    <location>
        <begin position="334"/>
        <end position="356"/>
    </location>
</feature>
<feature type="compositionally biased region" description="Low complexity" evidence="2">
    <location>
        <begin position="146"/>
        <end position="155"/>
    </location>
</feature>
<feature type="compositionally biased region" description="Acidic residues" evidence="2">
    <location>
        <begin position="16"/>
        <end position="27"/>
    </location>
</feature>
<dbReference type="PANTHER" id="PTHR31662">
    <property type="entry name" value="BNAANNG10740D PROTEIN-RELATED"/>
    <property type="match status" value="1"/>
</dbReference>
<dbReference type="STRING" id="981085.W9SD90"/>
<sequence length="427" mass="47460">MAPKRLFEKPPPADSSLEDEYESDPADNEEKNGKGNENGSAGADDEEEKSGGDEAEEDESPVKKPTVSKSDDSGSGSDTESDDTPPSPSLSGFTIKPIVSRPMDDTADKHKKKSSVRPNKRATESEDPESETSEKDSKRKKKRKVTSASASVTASKGGGDEEDSKKSLGFARVWSEDDEIAVLKGMTDYKAKKGADPYADMGAFHDFIKKSLNADVSKSQLVDKIRRLKKKYLNNAAKGENDEDPVFSKPHELLSFKLSKKIWGIGANKSPNGNNVEDSDLKSRSRLKTPVPSTPVSKSTTTVLALPNKEMSVKKEKKKREQVEANGKVRVEKEEEDEDEEEEEEADEEGEEEEEFWDKYPHLNKSLESCFSSEFKISLPLVETSKLEKIDKKWRELQIEELGLFVRKAHLSQEQAELVLGVLKRSV</sequence>
<gene>
    <name evidence="4" type="ORF">L484_018292</name>
</gene>
<evidence type="ECO:0000256" key="1">
    <source>
        <dbReference type="ARBA" id="ARBA00010820"/>
    </source>
</evidence>
<evidence type="ECO:0000313" key="5">
    <source>
        <dbReference type="Proteomes" id="UP000030645"/>
    </source>
</evidence>
<reference evidence="5" key="1">
    <citation type="submission" date="2013-01" db="EMBL/GenBank/DDBJ databases">
        <title>Draft Genome Sequence of a Mulberry Tree, Morus notabilis C.K. Schneid.</title>
        <authorList>
            <person name="He N."/>
            <person name="Zhao S."/>
        </authorList>
    </citation>
    <scope>NUCLEOTIDE SEQUENCE</scope>
</reference>
<dbReference type="PANTHER" id="PTHR31662:SF98">
    <property type="entry name" value="STOREKEEPER PROTEIN-LIKE"/>
    <property type="match status" value="1"/>
</dbReference>
<feature type="region of interest" description="Disordered" evidence="2">
    <location>
        <begin position="1"/>
        <end position="167"/>
    </location>
</feature>
<name>W9SD90_9ROSA</name>
<dbReference type="KEGG" id="mnt:21401267"/>
<dbReference type="AlphaFoldDB" id="W9SD90"/>
<dbReference type="Pfam" id="PF04504">
    <property type="entry name" value="GeBP-like_DBD"/>
    <property type="match status" value="1"/>
</dbReference>
<evidence type="ECO:0000256" key="2">
    <source>
        <dbReference type="SAM" id="MobiDB-lite"/>
    </source>
</evidence>
<dbReference type="OrthoDB" id="661680at2759"/>
<dbReference type="GO" id="GO:0005634">
    <property type="term" value="C:nucleus"/>
    <property type="evidence" value="ECO:0007669"/>
    <property type="project" value="TreeGrafter"/>
</dbReference>
<feature type="compositionally biased region" description="Basic and acidic residues" evidence="2">
    <location>
        <begin position="311"/>
        <end position="333"/>
    </location>
</feature>
<feature type="compositionally biased region" description="Low complexity" evidence="2">
    <location>
        <begin position="288"/>
        <end position="303"/>
    </location>
</feature>